<dbReference type="Pfam" id="PF01363">
    <property type="entry name" value="FYVE"/>
    <property type="match status" value="2"/>
</dbReference>
<dbReference type="Gene3D" id="3.40.50.300">
    <property type="entry name" value="P-loop containing nucleotide triphosphate hydrolases"/>
    <property type="match status" value="1"/>
</dbReference>
<dbReference type="GO" id="GO:0032266">
    <property type="term" value="F:phosphatidylinositol-3-phosphate binding"/>
    <property type="evidence" value="ECO:0007669"/>
    <property type="project" value="TreeGrafter"/>
</dbReference>
<evidence type="ECO:0000313" key="7">
    <source>
        <dbReference type="Proteomes" id="UP000472265"/>
    </source>
</evidence>
<dbReference type="InterPro" id="IPR042427">
    <property type="entry name" value="ZFYV1"/>
</dbReference>
<dbReference type="PROSITE" id="PS50178">
    <property type="entry name" value="ZF_FYVE"/>
    <property type="match status" value="2"/>
</dbReference>
<dbReference type="InterPro" id="IPR017455">
    <property type="entry name" value="Znf_FYVE-rel"/>
</dbReference>
<proteinExistence type="predicted"/>
<keyword evidence="1" id="KW-0479">Metal-binding</keyword>
<dbReference type="InterPro" id="IPR000306">
    <property type="entry name" value="Znf_FYVE"/>
</dbReference>
<organism evidence="6 7">
    <name type="scientific">Sparus aurata</name>
    <name type="common">Gilthead sea bream</name>
    <dbReference type="NCBI Taxonomy" id="8175"/>
    <lineage>
        <taxon>Eukaryota</taxon>
        <taxon>Metazoa</taxon>
        <taxon>Chordata</taxon>
        <taxon>Craniata</taxon>
        <taxon>Vertebrata</taxon>
        <taxon>Euteleostomi</taxon>
        <taxon>Actinopterygii</taxon>
        <taxon>Neopterygii</taxon>
        <taxon>Teleostei</taxon>
        <taxon>Neoteleostei</taxon>
        <taxon>Acanthomorphata</taxon>
        <taxon>Eupercaria</taxon>
        <taxon>Spariformes</taxon>
        <taxon>Sparidae</taxon>
        <taxon>Sparus</taxon>
    </lineage>
</organism>
<keyword evidence="7" id="KW-1185">Reference proteome</keyword>
<reference evidence="6" key="2">
    <citation type="submission" date="2025-08" db="UniProtKB">
        <authorList>
            <consortium name="Ensembl"/>
        </authorList>
    </citation>
    <scope>IDENTIFICATION</scope>
</reference>
<dbReference type="GO" id="GO:0005811">
    <property type="term" value="C:lipid droplet"/>
    <property type="evidence" value="ECO:0007669"/>
    <property type="project" value="TreeGrafter"/>
</dbReference>
<protein>
    <submittedName>
        <fullName evidence="6">Si:ch211-11n16.2</fullName>
    </submittedName>
</protein>
<dbReference type="PANTHER" id="PTHR46624">
    <property type="entry name" value="AGAP002036-PA"/>
    <property type="match status" value="1"/>
</dbReference>
<dbReference type="InterPro" id="IPR027417">
    <property type="entry name" value="P-loop_NTPase"/>
</dbReference>
<evidence type="ECO:0000256" key="4">
    <source>
        <dbReference type="PROSITE-ProRule" id="PRU00091"/>
    </source>
</evidence>
<dbReference type="GO" id="GO:0005547">
    <property type="term" value="F:phosphatidylinositol-3,4,5-trisphosphate binding"/>
    <property type="evidence" value="ECO:0007669"/>
    <property type="project" value="TreeGrafter"/>
</dbReference>
<gene>
    <name evidence="6" type="primary">si:ch211-11n16.2</name>
</gene>
<reference evidence="6" key="1">
    <citation type="submission" date="2021-04" db="EMBL/GenBank/DDBJ databases">
        <authorList>
            <consortium name="Wellcome Sanger Institute Data Sharing"/>
        </authorList>
    </citation>
    <scope>NUCLEOTIDE SEQUENCE [LARGE SCALE GENOMIC DNA]</scope>
</reference>
<dbReference type="Proteomes" id="UP000472265">
    <property type="component" value="Chromosome 2"/>
</dbReference>
<evidence type="ECO:0000256" key="1">
    <source>
        <dbReference type="ARBA" id="ARBA00022723"/>
    </source>
</evidence>
<dbReference type="InterPro" id="IPR013083">
    <property type="entry name" value="Znf_RING/FYVE/PHD"/>
</dbReference>
<accession>A0A671TIY0</accession>
<dbReference type="GO" id="GO:0005545">
    <property type="term" value="F:1-phosphatidylinositol binding"/>
    <property type="evidence" value="ECO:0007669"/>
    <property type="project" value="TreeGrafter"/>
</dbReference>
<keyword evidence="3" id="KW-0862">Zinc</keyword>
<feature type="domain" description="FYVE-type" evidence="5">
    <location>
        <begin position="524"/>
        <end position="584"/>
    </location>
</feature>
<keyword evidence="2 4" id="KW-0863">Zinc-finger</keyword>
<dbReference type="AlphaFoldDB" id="A0A671TIY0"/>
<dbReference type="CDD" id="cd15734">
    <property type="entry name" value="FYVE_ZFYV1"/>
    <property type="match status" value="1"/>
</dbReference>
<dbReference type="SUPFAM" id="SSF52540">
    <property type="entry name" value="P-loop containing nucleoside triphosphate hydrolases"/>
    <property type="match status" value="1"/>
</dbReference>
<dbReference type="CDD" id="cd01851">
    <property type="entry name" value="GBP"/>
    <property type="match status" value="1"/>
</dbReference>
<dbReference type="Ensembl" id="ENSSAUT00010001979.1">
    <property type="protein sequence ID" value="ENSSAUP00010001904.1"/>
    <property type="gene ID" value="ENSSAUG00010000861.1"/>
</dbReference>
<evidence type="ECO:0000256" key="3">
    <source>
        <dbReference type="ARBA" id="ARBA00022833"/>
    </source>
</evidence>
<dbReference type="InterPro" id="IPR011011">
    <property type="entry name" value="Znf_FYVE_PHD"/>
</dbReference>
<feature type="domain" description="FYVE-type" evidence="5">
    <location>
        <begin position="408"/>
        <end position="469"/>
    </location>
</feature>
<dbReference type="Gene3D" id="3.30.40.10">
    <property type="entry name" value="Zinc/RING finger domain, C3HC4 (zinc finger)"/>
    <property type="match status" value="2"/>
</dbReference>
<dbReference type="GeneTree" id="ENSGT00940000165302"/>
<dbReference type="GO" id="GO:0043325">
    <property type="term" value="F:phosphatidylinositol-3,4-bisphosphate binding"/>
    <property type="evidence" value="ECO:0007669"/>
    <property type="project" value="TreeGrafter"/>
</dbReference>
<name>A0A671TIY0_SPAAU</name>
<dbReference type="SMART" id="SM00064">
    <property type="entry name" value="FYVE"/>
    <property type="match status" value="2"/>
</dbReference>
<dbReference type="SUPFAM" id="SSF57903">
    <property type="entry name" value="FYVE/PHD zinc finger"/>
    <property type="match status" value="2"/>
</dbReference>
<dbReference type="GO" id="GO:0140042">
    <property type="term" value="P:lipid droplet formation"/>
    <property type="evidence" value="ECO:0007669"/>
    <property type="project" value="TreeGrafter"/>
</dbReference>
<dbReference type="GO" id="GO:0008270">
    <property type="term" value="F:zinc ion binding"/>
    <property type="evidence" value="ECO:0007669"/>
    <property type="project" value="UniProtKB-KW"/>
</dbReference>
<sequence>MSDILMKEMESISIGPVKAEERPDGVRSFLLVDELENLQVRDESEFVDRLGCGDTAGVKVLSIFGNTGDGKSHTLNHILFGGESVFYTSKSPSSCTVGVWAAYDPSLSLVALDTEGLLGAAVNQNQRMRLLLKVLAVSDIVVYRTRAERLHNDMFLFLSSASGAYLKHFTPELRALSSRCGLDVPLSSLGPAVIVFQETTHTQLLGHDSKVAGHADTLLQKRFHDLGLGTQAFSSVQYVGTQTITPPTDYSRLLEAVKQQVKNTHTRSPRQPGIVFHALEALSERFCGELSDEKMTPYSFFPDEYFTCSAVCLSCNYVLECASCGVIYRSRQYWMGNQDPESGVVRSEVKHVWEGSDMFLTSHQNAAQRVLDGMNYMIQSVSEYSTGPTKAVAAWLTDQVAPPYWRPNTEITACHGCEKVFAEAERKHHCRSCGEGFCHPCSSHRMPVPERGWGSGPVRVCKACYRQGGPADTNSQVCKVEPRGLIARRVTEVAQSTLDMVTTAVDYPLCFVKDVARPDYWVPDQEITQCHQCSKTFTPAMSKHHCRACGQGVCGRCSTHNRPVPSRGWDHPVRVCDSCHARTDSL</sequence>
<evidence type="ECO:0000313" key="6">
    <source>
        <dbReference type="Ensembl" id="ENSSAUP00010001904.1"/>
    </source>
</evidence>
<dbReference type="PANTHER" id="PTHR46624:SF2">
    <property type="entry name" value="SI:CH211-11N16.2-RELATED"/>
    <property type="match status" value="1"/>
</dbReference>
<evidence type="ECO:0000256" key="2">
    <source>
        <dbReference type="ARBA" id="ARBA00022771"/>
    </source>
</evidence>
<reference evidence="6" key="3">
    <citation type="submission" date="2025-09" db="UniProtKB">
        <authorList>
            <consortium name="Ensembl"/>
        </authorList>
    </citation>
    <scope>IDENTIFICATION</scope>
</reference>
<evidence type="ECO:0000259" key="5">
    <source>
        <dbReference type="PROSITE" id="PS50178"/>
    </source>
</evidence>